<proteinExistence type="inferred from homology"/>
<feature type="domain" description="C2H2-type" evidence="16">
    <location>
        <begin position="468"/>
        <end position="495"/>
    </location>
</feature>
<feature type="coiled-coil region" evidence="14">
    <location>
        <begin position="112"/>
        <end position="150"/>
    </location>
</feature>
<feature type="region of interest" description="Disordered" evidence="15">
    <location>
        <begin position="210"/>
        <end position="233"/>
    </location>
</feature>
<dbReference type="OrthoDB" id="6077919at2759"/>
<keyword evidence="8" id="KW-0805">Transcription regulation</keyword>
<dbReference type="GO" id="GO:0005634">
    <property type="term" value="C:nucleus"/>
    <property type="evidence" value="ECO:0007669"/>
    <property type="project" value="UniProtKB-SubCell"/>
</dbReference>
<dbReference type="PROSITE" id="PS00028">
    <property type="entry name" value="ZINC_FINGER_C2H2_1"/>
    <property type="match status" value="7"/>
</dbReference>
<feature type="binding site" evidence="13">
    <location>
        <position position="11"/>
    </location>
    <ligand>
        <name>Zn(2+)</name>
        <dbReference type="ChEBI" id="CHEBI:29105"/>
    </ligand>
</feature>
<comment type="function">
    <text evidence="1">May be involved in transcriptional regulation.</text>
</comment>
<keyword evidence="7 13" id="KW-0862">Zinc</keyword>
<dbReference type="PANTHER" id="PTHR24390:SF159">
    <property type="entry name" value="GROWTH FACTOR INDEPENDENT 1 TRANSCRIPTIONAL REPRESSOR"/>
    <property type="match status" value="1"/>
</dbReference>
<sequence>MKPKPVEVVICRTCVGECKEYKSLFKQGLIMGEVSTLASLLAFCTNLEFVDDENSELPPFICTNCIQDLVKSYVFKKKVLQANEILSGSVDEVDGFVEEGSKGESKENVIVINEAEADLQELAEAAQMKREQLEQQIFNVENEENDNGEEYLQLTVLDNEAEEDTQHHPDHEGDDDAEQEEIEMEYMEQDVAETTEIYHTTIISDDMQHIQSSEEMEQEPQLQHQEDIEDDEGKVEYEIQVNDIEEDYAELLTESQDGMSQHSYKRPMEDNTNSGSENSFGNPARRRRTNSSGKPPNPDYQCKVCGKQLSNSNSFKYHMKLHSDETPYKCEVCGEAFKTRNAYDGHISIHNPNNPNTCKLCGKSYRQASSLRMHMLTHSGVKPFTCEICGKSLTQKSGYKKHMLTHTGEKPYSCDICGKSFCISSNMLVHRRTHTDQKQHHCSECDKSFLTADQLKRHVIIHSNERPFSCDICGKLFKRQTAWRSHCQSHQDPKPKKPIELLYSDEYDENNRDKTTVVEIF</sequence>
<feature type="domain" description="ZAD" evidence="17">
    <location>
        <begin position="9"/>
        <end position="89"/>
    </location>
</feature>
<evidence type="ECO:0000313" key="19">
    <source>
        <dbReference type="Proteomes" id="UP000037069"/>
    </source>
</evidence>
<keyword evidence="4 13" id="KW-0479">Metal-binding</keyword>
<dbReference type="Proteomes" id="UP000037069">
    <property type="component" value="Unassembled WGS sequence"/>
</dbReference>
<evidence type="ECO:0000313" key="18">
    <source>
        <dbReference type="EMBL" id="KNC26244.1"/>
    </source>
</evidence>
<dbReference type="Gene3D" id="3.30.160.60">
    <property type="entry name" value="Classic Zinc Finger"/>
    <property type="match status" value="7"/>
</dbReference>
<feature type="domain" description="C2H2-type" evidence="16">
    <location>
        <begin position="300"/>
        <end position="327"/>
    </location>
</feature>
<name>A0A0L0C443_LUCCU</name>
<keyword evidence="6 12" id="KW-0863">Zinc-finger</keyword>
<dbReference type="FunFam" id="3.30.160.60:FF:000100">
    <property type="entry name" value="Zinc finger 45-like"/>
    <property type="match status" value="2"/>
</dbReference>
<dbReference type="Pfam" id="PF00096">
    <property type="entry name" value="zf-C2H2"/>
    <property type="match status" value="6"/>
</dbReference>
<evidence type="ECO:0000256" key="7">
    <source>
        <dbReference type="ARBA" id="ARBA00022833"/>
    </source>
</evidence>
<evidence type="ECO:0000256" key="14">
    <source>
        <dbReference type="SAM" id="Coils"/>
    </source>
</evidence>
<evidence type="ECO:0000256" key="13">
    <source>
        <dbReference type="PROSITE-ProRule" id="PRU01263"/>
    </source>
</evidence>
<keyword evidence="14" id="KW-0175">Coiled coil</keyword>
<dbReference type="OMA" id="IEMEYME"/>
<feature type="domain" description="C2H2-type" evidence="16">
    <location>
        <begin position="440"/>
        <end position="467"/>
    </location>
</feature>
<dbReference type="GO" id="GO:0008270">
    <property type="term" value="F:zinc ion binding"/>
    <property type="evidence" value="ECO:0007669"/>
    <property type="project" value="UniProtKB-UniRule"/>
</dbReference>
<feature type="compositionally biased region" description="Polar residues" evidence="15">
    <location>
        <begin position="270"/>
        <end position="281"/>
    </location>
</feature>
<dbReference type="SMART" id="SM00355">
    <property type="entry name" value="ZnF_C2H2"/>
    <property type="match status" value="7"/>
</dbReference>
<dbReference type="InterPro" id="IPR036236">
    <property type="entry name" value="Znf_C2H2_sf"/>
</dbReference>
<evidence type="ECO:0000256" key="3">
    <source>
        <dbReference type="ARBA" id="ARBA00006991"/>
    </source>
</evidence>
<dbReference type="FunFam" id="3.30.160.60:FF:000671">
    <property type="entry name" value="Zinc finger protein 26"/>
    <property type="match status" value="1"/>
</dbReference>
<feature type="binding site" evidence="13">
    <location>
        <position position="65"/>
    </location>
    <ligand>
        <name>Zn(2+)</name>
        <dbReference type="ChEBI" id="CHEBI:29105"/>
    </ligand>
</feature>
<feature type="domain" description="C2H2-type" evidence="16">
    <location>
        <begin position="328"/>
        <end position="355"/>
    </location>
</feature>
<evidence type="ECO:0000256" key="2">
    <source>
        <dbReference type="ARBA" id="ARBA00004123"/>
    </source>
</evidence>
<dbReference type="EMBL" id="JRES01001001">
    <property type="protein sequence ID" value="KNC26244.1"/>
    <property type="molecule type" value="Genomic_DNA"/>
</dbReference>
<evidence type="ECO:0000259" key="17">
    <source>
        <dbReference type="PROSITE" id="PS51915"/>
    </source>
</evidence>
<feature type="domain" description="C2H2-type" evidence="16">
    <location>
        <begin position="384"/>
        <end position="411"/>
    </location>
</feature>
<evidence type="ECO:0000256" key="1">
    <source>
        <dbReference type="ARBA" id="ARBA00003767"/>
    </source>
</evidence>
<gene>
    <name evidence="18" type="ORF">FF38_08927</name>
</gene>
<dbReference type="Gene3D" id="3.40.1800.20">
    <property type="match status" value="1"/>
</dbReference>
<dbReference type="PROSITE" id="PS50157">
    <property type="entry name" value="ZINC_FINGER_C2H2_2"/>
    <property type="match status" value="7"/>
</dbReference>
<dbReference type="PANTHER" id="PTHR24390">
    <property type="entry name" value="ZINC FINGER PROTEIN"/>
    <property type="match status" value="1"/>
</dbReference>
<feature type="binding site" evidence="13">
    <location>
        <position position="62"/>
    </location>
    <ligand>
        <name>Zn(2+)</name>
        <dbReference type="ChEBI" id="CHEBI:29105"/>
    </ligand>
</feature>
<dbReference type="GO" id="GO:0006357">
    <property type="term" value="P:regulation of transcription by RNA polymerase II"/>
    <property type="evidence" value="ECO:0007669"/>
    <property type="project" value="TreeGrafter"/>
</dbReference>
<organism evidence="18 19">
    <name type="scientific">Lucilia cuprina</name>
    <name type="common">Green bottle fly</name>
    <name type="synonym">Australian sheep blowfly</name>
    <dbReference type="NCBI Taxonomy" id="7375"/>
    <lineage>
        <taxon>Eukaryota</taxon>
        <taxon>Metazoa</taxon>
        <taxon>Ecdysozoa</taxon>
        <taxon>Arthropoda</taxon>
        <taxon>Hexapoda</taxon>
        <taxon>Insecta</taxon>
        <taxon>Pterygota</taxon>
        <taxon>Neoptera</taxon>
        <taxon>Endopterygota</taxon>
        <taxon>Diptera</taxon>
        <taxon>Brachycera</taxon>
        <taxon>Muscomorpha</taxon>
        <taxon>Oestroidea</taxon>
        <taxon>Calliphoridae</taxon>
        <taxon>Luciliinae</taxon>
        <taxon>Lucilia</taxon>
    </lineage>
</organism>
<dbReference type="Pfam" id="PF13912">
    <property type="entry name" value="zf-C2H2_6"/>
    <property type="match status" value="1"/>
</dbReference>
<dbReference type="FunFam" id="3.30.160.60:FF:004171">
    <property type="entry name" value="LD39664p"/>
    <property type="match status" value="1"/>
</dbReference>
<dbReference type="AlphaFoldDB" id="A0A0L0C443"/>
<keyword evidence="9" id="KW-0238">DNA-binding</keyword>
<feature type="region of interest" description="Disordered" evidence="15">
    <location>
        <begin position="256"/>
        <end position="301"/>
    </location>
</feature>
<evidence type="ECO:0000256" key="11">
    <source>
        <dbReference type="ARBA" id="ARBA00023242"/>
    </source>
</evidence>
<comment type="similarity">
    <text evidence="3">Belongs to the krueppel C2H2-type zinc-finger protein family.</text>
</comment>
<evidence type="ECO:0000256" key="5">
    <source>
        <dbReference type="ARBA" id="ARBA00022737"/>
    </source>
</evidence>
<dbReference type="PROSITE" id="PS51915">
    <property type="entry name" value="ZAD"/>
    <property type="match status" value="1"/>
</dbReference>
<evidence type="ECO:0000259" key="16">
    <source>
        <dbReference type="PROSITE" id="PS50157"/>
    </source>
</evidence>
<dbReference type="GO" id="GO:0000978">
    <property type="term" value="F:RNA polymerase II cis-regulatory region sequence-specific DNA binding"/>
    <property type="evidence" value="ECO:0007669"/>
    <property type="project" value="TreeGrafter"/>
</dbReference>
<evidence type="ECO:0000256" key="4">
    <source>
        <dbReference type="ARBA" id="ARBA00022723"/>
    </source>
</evidence>
<accession>A0A0L0C443</accession>
<feature type="domain" description="C2H2-type" evidence="16">
    <location>
        <begin position="356"/>
        <end position="383"/>
    </location>
</feature>
<comment type="subcellular location">
    <subcellularLocation>
        <location evidence="2">Nucleus</location>
    </subcellularLocation>
</comment>
<dbReference type="GO" id="GO:0003700">
    <property type="term" value="F:DNA-binding transcription factor activity"/>
    <property type="evidence" value="ECO:0007669"/>
    <property type="project" value="TreeGrafter"/>
</dbReference>
<reference evidence="18 19" key="1">
    <citation type="journal article" date="2015" name="Nat. Commun.">
        <title>Lucilia cuprina genome unlocks parasitic fly biology to underpin future interventions.</title>
        <authorList>
            <person name="Anstead C.A."/>
            <person name="Korhonen P.K."/>
            <person name="Young N.D."/>
            <person name="Hall R.S."/>
            <person name="Jex A.R."/>
            <person name="Murali S.C."/>
            <person name="Hughes D.S."/>
            <person name="Lee S.F."/>
            <person name="Perry T."/>
            <person name="Stroehlein A.J."/>
            <person name="Ansell B.R."/>
            <person name="Breugelmans B."/>
            <person name="Hofmann A."/>
            <person name="Qu J."/>
            <person name="Dugan S."/>
            <person name="Lee S.L."/>
            <person name="Chao H."/>
            <person name="Dinh H."/>
            <person name="Han Y."/>
            <person name="Doddapaneni H.V."/>
            <person name="Worley K.C."/>
            <person name="Muzny D.M."/>
            <person name="Ioannidis P."/>
            <person name="Waterhouse R.M."/>
            <person name="Zdobnov E.M."/>
            <person name="James P.J."/>
            <person name="Bagnall N.H."/>
            <person name="Kotze A.C."/>
            <person name="Gibbs R.A."/>
            <person name="Richards S."/>
            <person name="Batterham P."/>
            <person name="Gasser R.B."/>
        </authorList>
    </citation>
    <scope>NUCLEOTIDE SEQUENCE [LARGE SCALE GENOMIC DNA]</scope>
    <source>
        <strain evidence="18 19">LS</strain>
        <tissue evidence="18">Full body</tissue>
    </source>
</reference>
<comment type="caution">
    <text evidence="18">The sequence shown here is derived from an EMBL/GenBank/DDBJ whole genome shotgun (WGS) entry which is preliminary data.</text>
</comment>
<keyword evidence="11" id="KW-0539">Nucleus</keyword>
<dbReference type="Pfam" id="PF07776">
    <property type="entry name" value="zf-AD"/>
    <property type="match status" value="1"/>
</dbReference>
<dbReference type="SUPFAM" id="SSF57667">
    <property type="entry name" value="beta-beta-alpha zinc fingers"/>
    <property type="match status" value="4"/>
</dbReference>
<keyword evidence="5" id="KW-0677">Repeat</keyword>
<dbReference type="FunFam" id="3.30.160.60:FF:002110">
    <property type="entry name" value="Zinc finger protein 1053"/>
    <property type="match status" value="1"/>
</dbReference>
<feature type="binding site" evidence="13">
    <location>
        <position position="14"/>
    </location>
    <ligand>
        <name>Zn(2+)</name>
        <dbReference type="ChEBI" id="CHEBI:29105"/>
    </ligand>
</feature>
<evidence type="ECO:0000256" key="12">
    <source>
        <dbReference type="PROSITE-ProRule" id="PRU00042"/>
    </source>
</evidence>
<evidence type="ECO:0000256" key="10">
    <source>
        <dbReference type="ARBA" id="ARBA00023163"/>
    </source>
</evidence>
<dbReference type="SUPFAM" id="SSF57716">
    <property type="entry name" value="Glucocorticoid receptor-like (DNA-binding domain)"/>
    <property type="match status" value="1"/>
</dbReference>
<evidence type="ECO:0000256" key="8">
    <source>
        <dbReference type="ARBA" id="ARBA00023015"/>
    </source>
</evidence>
<dbReference type="InterPro" id="IPR013087">
    <property type="entry name" value="Znf_C2H2_type"/>
</dbReference>
<evidence type="ECO:0000256" key="6">
    <source>
        <dbReference type="ARBA" id="ARBA00022771"/>
    </source>
</evidence>
<dbReference type="SMART" id="SM00868">
    <property type="entry name" value="zf-AD"/>
    <property type="match status" value="1"/>
</dbReference>
<evidence type="ECO:0000256" key="15">
    <source>
        <dbReference type="SAM" id="MobiDB-lite"/>
    </source>
</evidence>
<dbReference type="InterPro" id="IPR012934">
    <property type="entry name" value="Znf_AD"/>
</dbReference>
<keyword evidence="10" id="KW-0804">Transcription</keyword>
<evidence type="ECO:0000256" key="9">
    <source>
        <dbReference type="ARBA" id="ARBA00023125"/>
    </source>
</evidence>
<keyword evidence="19" id="KW-1185">Reference proteome</keyword>
<feature type="domain" description="C2H2-type" evidence="16">
    <location>
        <begin position="412"/>
        <end position="439"/>
    </location>
</feature>
<protein>
    <submittedName>
        <fullName evidence="18">Uncharacterized protein</fullName>
    </submittedName>
</protein>